<dbReference type="SUPFAM" id="SSF53474">
    <property type="entry name" value="alpha/beta-Hydrolases"/>
    <property type="match status" value="1"/>
</dbReference>
<dbReference type="InterPro" id="IPR010941">
    <property type="entry name" value="PhaC_N"/>
</dbReference>
<evidence type="ECO:0000256" key="2">
    <source>
        <dbReference type="ARBA" id="ARBA00023315"/>
    </source>
</evidence>
<dbReference type="RefSeq" id="WP_118925028.1">
    <property type="nucleotide sequence ID" value="NZ_QXGH01000013.1"/>
</dbReference>
<protein>
    <submittedName>
        <fullName evidence="4">Alpha/beta fold hydrolase</fullName>
    </submittedName>
</protein>
<reference evidence="4 5" key="1">
    <citation type="submission" date="2018-09" db="EMBL/GenBank/DDBJ databases">
        <title>Genome sequencing of Nocardioides immobilis CCTCC AB 2017083 for comparison to Nocardioides silvaticus.</title>
        <authorList>
            <person name="Li C."/>
            <person name="Wang G."/>
        </authorList>
    </citation>
    <scope>NUCLEOTIDE SEQUENCE [LARGE SCALE GENOMIC DNA]</scope>
    <source>
        <strain evidence="4 5">CCTCC AB 2017083</strain>
    </source>
</reference>
<dbReference type="AlphaFoldDB" id="A0A417Y496"/>
<comment type="caution">
    <text evidence="4">The sequence shown here is derived from an EMBL/GenBank/DDBJ whole genome shotgun (WGS) entry which is preliminary data.</text>
</comment>
<dbReference type="InterPro" id="IPR051321">
    <property type="entry name" value="PHA/PHB_synthase"/>
</dbReference>
<dbReference type="OrthoDB" id="7208816at2"/>
<evidence type="ECO:0000256" key="1">
    <source>
        <dbReference type="ARBA" id="ARBA00022679"/>
    </source>
</evidence>
<gene>
    <name evidence="4" type="ORF">D0Z08_09670</name>
</gene>
<dbReference type="Proteomes" id="UP000283644">
    <property type="component" value="Unassembled WGS sequence"/>
</dbReference>
<feature type="domain" description="Poly-beta-hydroxybutyrate polymerase N-terminal" evidence="3">
    <location>
        <begin position="77"/>
        <end position="244"/>
    </location>
</feature>
<dbReference type="Pfam" id="PF07167">
    <property type="entry name" value="PhaC_N"/>
    <property type="match status" value="1"/>
</dbReference>
<keyword evidence="2" id="KW-0012">Acyltransferase</keyword>
<keyword evidence="4" id="KW-0378">Hydrolase</keyword>
<dbReference type="InterPro" id="IPR029058">
    <property type="entry name" value="AB_hydrolase_fold"/>
</dbReference>
<dbReference type="PANTHER" id="PTHR36837">
    <property type="entry name" value="POLY(3-HYDROXYALKANOATE) POLYMERASE SUBUNIT PHAC"/>
    <property type="match status" value="1"/>
</dbReference>
<organism evidence="4 5">
    <name type="scientific">Nocardioides immobilis</name>
    <dbReference type="NCBI Taxonomy" id="2049295"/>
    <lineage>
        <taxon>Bacteria</taxon>
        <taxon>Bacillati</taxon>
        <taxon>Actinomycetota</taxon>
        <taxon>Actinomycetes</taxon>
        <taxon>Propionibacteriales</taxon>
        <taxon>Nocardioidaceae</taxon>
        <taxon>Nocardioides</taxon>
    </lineage>
</organism>
<keyword evidence="5" id="KW-1185">Reference proteome</keyword>
<dbReference type="GO" id="GO:0016787">
    <property type="term" value="F:hydrolase activity"/>
    <property type="evidence" value="ECO:0007669"/>
    <property type="project" value="UniProtKB-KW"/>
</dbReference>
<keyword evidence="1" id="KW-0808">Transferase</keyword>
<name>A0A417Y496_9ACTN</name>
<accession>A0A417Y496</accession>
<proteinExistence type="predicted"/>
<dbReference type="GO" id="GO:0016746">
    <property type="term" value="F:acyltransferase activity"/>
    <property type="evidence" value="ECO:0007669"/>
    <property type="project" value="UniProtKB-KW"/>
</dbReference>
<evidence type="ECO:0000313" key="4">
    <source>
        <dbReference type="EMBL" id="RHW27407.1"/>
    </source>
</evidence>
<dbReference type="EMBL" id="QXGH01000013">
    <property type="protein sequence ID" value="RHW27407.1"/>
    <property type="molecule type" value="Genomic_DNA"/>
</dbReference>
<dbReference type="Gene3D" id="3.40.50.1820">
    <property type="entry name" value="alpha/beta hydrolase"/>
    <property type="match status" value="1"/>
</dbReference>
<dbReference type="GO" id="GO:0042619">
    <property type="term" value="P:poly-hydroxybutyrate biosynthetic process"/>
    <property type="evidence" value="ECO:0007669"/>
    <property type="project" value="InterPro"/>
</dbReference>
<dbReference type="PANTHER" id="PTHR36837:SF5">
    <property type="entry name" value="POLY-3-HYDROXYBUTYRATE SYNTHASE"/>
    <property type="match status" value="1"/>
</dbReference>
<evidence type="ECO:0000259" key="3">
    <source>
        <dbReference type="Pfam" id="PF07167"/>
    </source>
</evidence>
<evidence type="ECO:0000313" key="5">
    <source>
        <dbReference type="Proteomes" id="UP000283644"/>
    </source>
</evidence>
<sequence>MSDQDQSLADSAAPLDVLLVDAALGPLRRFAPDMSTARWALSLARQPRGTARRLVALGAEAGRIVAGTSEVSPRRGDRRFGDVAWNDNPLLKRLVQLYLAGGQTAEELIADADLDPRDRKRVRFLVENIVEAVSPSNVPLVNPASAKAVIDTAGLSLVRGGRQLVKDLASSPRVPEMVDTSGFTLGENIAATPGSVVFRNDVLELIQYAPQADEVYEVPVLLVPPTINKFYAVDLAPERSLIEFSVRNGRQMFCISWRNPDARHAEWNFDTYVRAILDALDAVEEITGSDRTALGGICSGGILASITAAYLAGIGRQDRLAALCLAVTVIDNHDAGTVSALSDPRLAALAKAQSARKGFLDGRALAEVFAWLRPSDLIWNYWVNNYLLGKRPPAFDILFWNADTTRMTAGLHADFVDMAVANSLVRPDEVSVMGVPIDLGKVTVDSYIAAGIADHITPWENCYRTTQLLGGTSRFVLSTSGHIAALVNPPGNPKATFHTNDDTTLDPKTWLKGAETHQGTWWADVVPWLNERCGDLVPAPKELGSVRLQPLADAPGTYVFDK</sequence>